<sequence>MSGYSRKSVRKISFMTRNWKLEISGNPSDEKLGSLLELYEDKVLINQLKRLYFHSNFIQRHHSNILSLVVQLILCYGRVTFSFKYLGSNTLHYHHGGIAS</sequence>
<accession>A0AAE1H178</accession>
<reference evidence="1" key="2">
    <citation type="journal article" date="2023" name="BMC Genomics">
        <title>Pest status, molecular evolution, and epigenetic factors derived from the genome assembly of Frankliniella fusca, a thysanopteran phytovirus vector.</title>
        <authorList>
            <person name="Catto M.A."/>
            <person name="Labadie P.E."/>
            <person name="Jacobson A.L."/>
            <person name="Kennedy G.G."/>
            <person name="Srinivasan R."/>
            <person name="Hunt B.G."/>
        </authorList>
    </citation>
    <scope>NUCLEOTIDE SEQUENCE</scope>
    <source>
        <strain evidence="1">PL_HMW_Pooled</strain>
    </source>
</reference>
<dbReference type="AlphaFoldDB" id="A0AAE1H178"/>
<protein>
    <submittedName>
        <fullName evidence="1">Surfactin synthase subunit 2</fullName>
    </submittedName>
</protein>
<evidence type="ECO:0000313" key="2">
    <source>
        <dbReference type="Proteomes" id="UP001219518"/>
    </source>
</evidence>
<keyword evidence="2" id="KW-1185">Reference proteome</keyword>
<name>A0AAE1H178_9NEOP</name>
<dbReference type="EMBL" id="JAHWGI010000306">
    <property type="protein sequence ID" value="KAK3912912.1"/>
    <property type="molecule type" value="Genomic_DNA"/>
</dbReference>
<comment type="caution">
    <text evidence="1">The sequence shown here is derived from an EMBL/GenBank/DDBJ whole genome shotgun (WGS) entry which is preliminary data.</text>
</comment>
<reference evidence="1" key="1">
    <citation type="submission" date="2021-07" db="EMBL/GenBank/DDBJ databases">
        <authorList>
            <person name="Catto M.A."/>
            <person name="Jacobson A."/>
            <person name="Kennedy G."/>
            <person name="Labadie P."/>
            <person name="Hunt B.G."/>
            <person name="Srinivasan R."/>
        </authorList>
    </citation>
    <scope>NUCLEOTIDE SEQUENCE</scope>
    <source>
        <strain evidence="1">PL_HMW_Pooled</strain>
        <tissue evidence="1">Head</tissue>
    </source>
</reference>
<gene>
    <name evidence="1" type="ORF">KUF71_022366</name>
</gene>
<dbReference type="Proteomes" id="UP001219518">
    <property type="component" value="Unassembled WGS sequence"/>
</dbReference>
<proteinExistence type="predicted"/>
<evidence type="ECO:0000313" key="1">
    <source>
        <dbReference type="EMBL" id="KAK3912912.1"/>
    </source>
</evidence>
<organism evidence="1 2">
    <name type="scientific">Frankliniella fusca</name>
    <dbReference type="NCBI Taxonomy" id="407009"/>
    <lineage>
        <taxon>Eukaryota</taxon>
        <taxon>Metazoa</taxon>
        <taxon>Ecdysozoa</taxon>
        <taxon>Arthropoda</taxon>
        <taxon>Hexapoda</taxon>
        <taxon>Insecta</taxon>
        <taxon>Pterygota</taxon>
        <taxon>Neoptera</taxon>
        <taxon>Paraneoptera</taxon>
        <taxon>Thysanoptera</taxon>
        <taxon>Terebrantia</taxon>
        <taxon>Thripoidea</taxon>
        <taxon>Thripidae</taxon>
        <taxon>Frankliniella</taxon>
    </lineage>
</organism>